<feature type="domain" description="OmpR/PhoB-type" evidence="10">
    <location>
        <begin position="124"/>
        <end position="223"/>
    </location>
</feature>
<evidence type="ECO:0000313" key="11">
    <source>
        <dbReference type="EMBL" id="MST71239.1"/>
    </source>
</evidence>
<gene>
    <name evidence="11" type="ORF">FYJ65_07970</name>
</gene>
<evidence type="ECO:0000256" key="1">
    <source>
        <dbReference type="ARBA" id="ARBA00018672"/>
    </source>
</evidence>
<dbReference type="InterPro" id="IPR039420">
    <property type="entry name" value="WalR-like"/>
</dbReference>
<dbReference type="InterPro" id="IPR001867">
    <property type="entry name" value="OmpR/PhoB-type_DNA-bd"/>
</dbReference>
<reference evidence="11 12" key="1">
    <citation type="submission" date="2019-08" db="EMBL/GenBank/DDBJ databases">
        <title>In-depth cultivation of the pig gut microbiome towards novel bacterial diversity and tailored functional studies.</title>
        <authorList>
            <person name="Wylensek D."/>
            <person name="Hitch T.C.A."/>
            <person name="Clavel T."/>
        </authorList>
    </citation>
    <scope>NUCLEOTIDE SEQUENCE [LARGE SCALE GENOMIC DNA]</scope>
    <source>
        <strain evidence="11 12">WCA-MUC-591-APC-4B</strain>
    </source>
</reference>
<dbReference type="GO" id="GO:0006355">
    <property type="term" value="P:regulation of DNA-templated transcription"/>
    <property type="evidence" value="ECO:0007669"/>
    <property type="project" value="InterPro"/>
</dbReference>
<dbReference type="GO" id="GO:0032993">
    <property type="term" value="C:protein-DNA complex"/>
    <property type="evidence" value="ECO:0007669"/>
    <property type="project" value="TreeGrafter"/>
</dbReference>
<dbReference type="SMART" id="SM00862">
    <property type="entry name" value="Trans_reg_C"/>
    <property type="match status" value="1"/>
</dbReference>
<keyword evidence="6" id="KW-0597">Phosphoprotein</keyword>
<feature type="domain" description="Response regulatory" evidence="9">
    <location>
        <begin position="1"/>
        <end position="112"/>
    </location>
</feature>
<dbReference type="Gene3D" id="6.10.250.690">
    <property type="match status" value="1"/>
</dbReference>
<dbReference type="GO" id="GO:0000976">
    <property type="term" value="F:transcription cis-regulatory region binding"/>
    <property type="evidence" value="ECO:0007669"/>
    <property type="project" value="TreeGrafter"/>
</dbReference>
<evidence type="ECO:0000256" key="6">
    <source>
        <dbReference type="PROSITE-ProRule" id="PRU00169"/>
    </source>
</evidence>
<feature type="modified residue" description="4-aspartylphosphate" evidence="6">
    <location>
        <position position="48"/>
    </location>
</feature>
<dbReference type="PROSITE" id="PS51755">
    <property type="entry name" value="OMPR_PHOB"/>
    <property type="match status" value="1"/>
</dbReference>
<feature type="transmembrane region" description="Helical" evidence="8">
    <location>
        <begin position="12"/>
        <end position="30"/>
    </location>
</feature>
<dbReference type="InterPro" id="IPR001789">
    <property type="entry name" value="Sig_transdc_resp-reg_receiver"/>
</dbReference>
<sequence length="224" mass="25446">MIVEDDRQIQDFIAYSLMTAGFGVLTAGGVEEAMRKMRSKKPDIMVLDLGLPDGDGLDLIRRVRKFSDIPIIVVSARDKEEDKIEALDRGAEDYITKPFSESELMARIRVLRRHLIREERNRMGAEVSVRGLKINFDAKEVTLDGNLLHVTPLEYQLLELLFHNIGKVITTRTLLDELYGVSYGDNTQSLRALMAGLRRKIEKVPGKPQYIVTEIGVGYRLKDE</sequence>
<keyword evidence="8" id="KW-0812">Transmembrane</keyword>
<keyword evidence="8" id="KW-1133">Transmembrane helix</keyword>
<dbReference type="Proteomes" id="UP000469424">
    <property type="component" value="Unassembled WGS sequence"/>
</dbReference>
<evidence type="ECO:0000256" key="3">
    <source>
        <dbReference type="ARBA" id="ARBA00023125"/>
    </source>
</evidence>
<name>A0A6N7XMR2_9FIRM</name>
<dbReference type="InterPro" id="IPR036388">
    <property type="entry name" value="WH-like_DNA-bd_sf"/>
</dbReference>
<feature type="DNA-binding region" description="OmpR/PhoB-type" evidence="7">
    <location>
        <begin position="124"/>
        <end position="223"/>
    </location>
</feature>
<dbReference type="GO" id="GO:0000156">
    <property type="term" value="F:phosphorelay response regulator activity"/>
    <property type="evidence" value="ECO:0007669"/>
    <property type="project" value="TreeGrafter"/>
</dbReference>
<dbReference type="SUPFAM" id="SSF52172">
    <property type="entry name" value="CheY-like"/>
    <property type="match status" value="1"/>
</dbReference>
<dbReference type="Gene3D" id="1.10.10.10">
    <property type="entry name" value="Winged helix-like DNA-binding domain superfamily/Winged helix DNA-binding domain"/>
    <property type="match status" value="1"/>
</dbReference>
<proteinExistence type="predicted"/>
<dbReference type="SMART" id="SM00448">
    <property type="entry name" value="REC"/>
    <property type="match status" value="1"/>
</dbReference>
<dbReference type="Gene3D" id="3.40.50.2300">
    <property type="match status" value="1"/>
</dbReference>
<evidence type="ECO:0000259" key="9">
    <source>
        <dbReference type="PROSITE" id="PS50110"/>
    </source>
</evidence>
<keyword evidence="8" id="KW-0472">Membrane</keyword>
<dbReference type="AlphaFoldDB" id="A0A6N7XMR2"/>
<dbReference type="InterPro" id="IPR011006">
    <property type="entry name" value="CheY-like_superfamily"/>
</dbReference>
<dbReference type="EMBL" id="VUNA01000017">
    <property type="protein sequence ID" value="MST71239.1"/>
    <property type="molecule type" value="Genomic_DNA"/>
</dbReference>
<dbReference type="PROSITE" id="PS50110">
    <property type="entry name" value="RESPONSE_REGULATORY"/>
    <property type="match status" value="1"/>
</dbReference>
<keyword evidence="4" id="KW-0804">Transcription</keyword>
<evidence type="ECO:0000256" key="8">
    <source>
        <dbReference type="SAM" id="Phobius"/>
    </source>
</evidence>
<organism evidence="11 12">
    <name type="scientific">Mogibacterium kristiansenii</name>
    <dbReference type="NCBI Taxonomy" id="2606708"/>
    <lineage>
        <taxon>Bacteria</taxon>
        <taxon>Bacillati</taxon>
        <taxon>Bacillota</taxon>
        <taxon>Clostridia</taxon>
        <taxon>Peptostreptococcales</taxon>
        <taxon>Anaerovoracaceae</taxon>
        <taxon>Mogibacterium</taxon>
    </lineage>
</organism>
<evidence type="ECO:0000313" key="12">
    <source>
        <dbReference type="Proteomes" id="UP000469424"/>
    </source>
</evidence>
<keyword evidence="2" id="KW-0805">Transcription regulation</keyword>
<keyword evidence="3 7" id="KW-0238">DNA-binding</keyword>
<evidence type="ECO:0000256" key="4">
    <source>
        <dbReference type="ARBA" id="ARBA00023163"/>
    </source>
</evidence>
<dbReference type="PANTHER" id="PTHR48111:SF50">
    <property type="entry name" value="KDP OPERON TRANSCRIPTIONAL REGULATORY PROTEIN KDPE"/>
    <property type="match status" value="1"/>
</dbReference>
<dbReference type="Pfam" id="PF00072">
    <property type="entry name" value="Response_reg"/>
    <property type="match status" value="1"/>
</dbReference>
<evidence type="ECO:0000256" key="2">
    <source>
        <dbReference type="ARBA" id="ARBA00023015"/>
    </source>
</evidence>
<keyword evidence="12" id="KW-1185">Reference proteome</keyword>
<dbReference type="CDD" id="cd00383">
    <property type="entry name" value="trans_reg_C"/>
    <property type="match status" value="1"/>
</dbReference>
<dbReference type="PANTHER" id="PTHR48111">
    <property type="entry name" value="REGULATOR OF RPOS"/>
    <property type="match status" value="1"/>
</dbReference>
<comment type="function">
    <text evidence="5">May play the central regulatory role in sporulation. It may be an element of the effector pathway responsible for the activation of sporulation genes in response to nutritional stress. Spo0A may act in concert with spo0H (a sigma factor) to control the expression of some genes that are critical to the sporulation process.</text>
</comment>
<protein>
    <recommendedName>
        <fullName evidence="1">Stage 0 sporulation protein A homolog</fullName>
    </recommendedName>
</protein>
<evidence type="ECO:0000259" key="10">
    <source>
        <dbReference type="PROSITE" id="PS51755"/>
    </source>
</evidence>
<comment type="caution">
    <text evidence="11">The sequence shown here is derived from an EMBL/GenBank/DDBJ whole genome shotgun (WGS) entry which is preliminary data.</text>
</comment>
<dbReference type="Pfam" id="PF00486">
    <property type="entry name" value="Trans_reg_C"/>
    <property type="match status" value="1"/>
</dbReference>
<accession>A0A6N7XMR2</accession>
<evidence type="ECO:0000256" key="5">
    <source>
        <dbReference type="ARBA" id="ARBA00024867"/>
    </source>
</evidence>
<dbReference type="GO" id="GO:0005829">
    <property type="term" value="C:cytosol"/>
    <property type="evidence" value="ECO:0007669"/>
    <property type="project" value="TreeGrafter"/>
</dbReference>
<evidence type="ECO:0000256" key="7">
    <source>
        <dbReference type="PROSITE-ProRule" id="PRU01091"/>
    </source>
</evidence>